<dbReference type="STRING" id="117157.SAMN04489717_4322"/>
<evidence type="ECO:0000256" key="1">
    <source>
        <dbReference type="SAM" id="MobiDB-lite"/>
    </source>
</evidence>
<dbReference type="RefSeq" id="WP_197681513.1">
    <property type="nucleotide sequence ID" value="NZ_LT629732.1"/>
</dbReference>
<gene>
    <name evidence="2" type="ORF">SAMN04489717_4322</name>
</gene>
<protein>
    <submittedName>
        <fullName evidence="2">Haloacid Dehalogenase Superfamily Class (Subfamily) IIA</fullName>
    </submittedName>
</protein>
<dbReference type="InterPro" id="IPR023214">
    <property type="entry name" value="HAD_sf"/>
</dbReference>
<organism evidence="2 3">
    <name type="scientific">Actinopolymorpha singaporensis</name>
    <dbReference type="NCBI Taxonomy" id="117157"/>
    <lineage>
        <taxon>Bacteria</taxon>
        <taxon>Bacillati</taxon>
        <taxon>Actinomycetota</taxon>
        <taxon>Actinomycetes</taxon>
        <taxon>Propionibacteriales</taxon>
        <taxon>Actinopolymorphaceae</taxon>
        <taxon>Actinopolymorpha</taxon>
    </lineage>
</organism>
<keyword evidence="3" id="KW-1185">Reference proteome</keyword>
<dbReference type="AlphaFoldDB" id="A0A1H1W2P5"/>
<dbReference type="GO" id="GO:0005737">
    <property type="term" value="C:cytoplasm"/>
    <property type="evidence" value="ECO:0007669"/>
    <property type="project" value="TreeGrafter"/>
</dbReference>
<evidence type="ECO:0000313" key="2">
    <source>
        <dbReference type="EMBL" id="SDS91325.1"/>
    </source>
</evidence>
<reference evidence="2 3" key="1">
    <citation type="submission" date="2016-10" db="EMBL/GenBank/DDBJ databases">
        <authorList>
            <person name="de Groot N.N."/>
        </authorList>
    </citation>
    <scope>NUCLEOTIDE SEQUENCE [LARGE SCALE GENOMIC DNA]</scope>
    <source>
        <strain evidence="2 3">DSM 22024</strain>
    </source>
</reference>
<dbReference type="SUPFAM" id="SSF56784">
    <property type="entry name" value="HAD-like"/>
    <property type="match status" value="1"/>
</dbReference>
<dbReference type="InterPro" id="IPR036412">
    <property type="entry name" value="HAD-like_sf"/>
</dbReference>
<dbReference type="PANTHER" id="PTHR19288:SF95">
    <property type="entry name" value="D-GLYCEROL 3-PHOSPHATE PHOSPHATASE"/>
    <property type="match status" value="1"/>
</dbReference>
<sequence length="364" mass="37971">MTDETTTEQDAAPEPLSEADRPLVEQYDTGLFDLDGVVYVGAGAVPRAPEDLERARAAAMRVTFVTNNASRTPDSVVEHLRKVGVRAEVADVVTSAQAAARLVAERVPAGSRVLVVGGEGLVVAVRERGLVPVQAAADDPAAVVQGFHPEVGWRQLAEGAYAVRRNIPWIASNVDRTLPTDGGLAPGNGTLVEVIRMATGRTPVVAGKPAPPLFHETVERVGAERPLVIGDRLDTDIEGANAAGMPSMLVLTGVTRLGDLLTAPQNQRPTYLARDLAGLFAPHPAPRVGGGRATCGEWTAVLESPNGSGTDDRRRQVVVQLSGSGDPLDGARALLAAAWSAPDPARVDASEALALLRGQDAAMG</sequence>
<evidence type="ECO:0000313" key="3">
    <source>
        <dbReference type="Proteomes" id="UP000198983"/>
    </source>
</evidence>
<dbReference type="Proteomes" id="UP000198983">
    <property type="component" value="Chromosome I"/>
</dbReference>
<dbReference type="NCBIfam" id="TIGR01460">
    <property type="entry name" value="HAD-SF-IIA"/>
    <property type="match status" value="1"/>
</dbReference>
<dbReference type="GO" id="GO:0016791">
    <property type="term" value="F:phosphatase activity"/>
    <property type="evidence" value="ECO:0007669"/>
    <property type="project" value="TreeGrafter"/>
</dbReference>
<dbReference type="InterPro" id="IPR006357">
    <property type="entry name" value="HAD-SF_hydro_IIA"/>
</dbReference>
<dbReference type="Pfam" id="PF13344">
    <property type="entry name" value="Hydrolase_6"/>
    <property type="match status" value="1"/>
</dbReference>
<dbReference type="Gene3D" id="3.40.50.1000">
    <property type="entry name" value="HAD superfamily/HAD-like"/>
    <property type="match status" value="2"/>
</dbReference>
<dbReference type="PANTHER" id="PTHR19288">
    <property type="entry name" value="4-NITROPHENYLPHOSPHATASE-RELATED"/>
    <property type="match status" value="1"/>
</dbReference>
<dbReference type="EMBL" id="LT629732">
    <property type="protein sequence ID" value="SDS91325.1"/>
    <property type="molecule type" value="Genomic_DNA"/>
</dbReference>
<feature type="region of interest" description="Disordered" evidence="1">
    <location>
        <begin position="1"/>
        <end position="22"/>
    </location>
</feature>
<accession>A0A1H1W2P5</accession>
<name>A0A1H1W2P5_9ACTN</name>
<dbReference type="Pfam" id="PF13242">
    <property type="entry name" value="Hydrolase_like"/>
    <property type="match status" value="1"/>
</dbReference>
<proteinExistence type="predicted"/>